<name>A0A383RDD6_PAEAL</name>
<dbReference type="AlphaFoldDB" id="A0A383RDD6"/>
<evidence type="ECO:0000313" key="2">
    <source>
        <dbReference type="Proteomes" id="UP000304148"/>
    </source>
</evidence>
<dbReference type="Proteomes" id="UP000304148">
    <property type="component" value="Chromosome"/>
</dbReference>
<protein>
    <submittedName>
        <fullName evidence="1">Uncharacterized protein</fullName>
    </submittedName>
</protein>
<evidence type="ECO:0000313" key="1">
    <source>
        <dbReference type="EMBL" id="SYX84319.1"/>
    </source>
</evidence>
<reference evidence="2" key="1">
    <citation type="submission" date="2018-08" db="EMBL/GenBank/DDBJ databases">
        <authorList>
            <person name="Chevrot R."/>
        </authorList>
    </citation>
    <scope>NUCLEOTIDE SEQUENCE [LARGE SCALE GENOMIC DNA]</scope>
</reference>
<sequence length="56" mass="6244">MHTGIVAACAVHHPIEQYKGLVKALDTVKQTYDVQIQSAFMHDQTSSPRHNIIAKD</sequence>
<gene>
    <name evidence="1" type="ORF">PBLR_12741</name>
</gene>
<dbReference type="EMBL" id="LS992241">
    <property type="protein sequence ID" value="SYX84319.1"/>
    <property type="molecule type" value="Genomic_DNA"/>
</dbReference>
<accession>A0A383RDD6</accession>
<organism evidence="1 2">
    <name type="scientific">Paenibacillus alvei</name>
    <name type="common">Bacillus alvei</name>
    <dbReference type="NCBI Taxonomy" id="44250"/>
    <lineage>
        <taxon>Bacteria</taxon>
        <taxon>Bacillati</taxon>
        <taxon>Bacillota</taxon>
        <taxon>Bacilli</taxon>
        <taxon>Bacillales</taxon>
        <taxon>Paenibacillaceae</taxon>
        <taxon>Paenibacillus</taxon>
    </lineage>
</organism>
<proteinExistence type="predicted"/>